<evidence type="ECO:0000259" key="4">
    <source>
        <dbReference type="Pfam" id="PF02894"/>
    </source>
</evidence>
<proteinExistence type="inferred from homology"/>
<accession>A0ABS4IRQ2</accession>
<dbReference type="InterPro" id="IPR036291">
    <property type="entry name" value="NAD(P)-bd_dom_sf"/>
</dbReference>
<dbReference type="PANTHER" id="PTHR43818:SF11">
    <property type="entry name" value="BCDNA.GH03377"/>
    <property type="match status" value="1"/>
</dbReference>
<dbReference type="PANTHER" id="PTHR43818">
    <property type="entry name" value="BCDNA.GH03377"/>
    <property type="match status" value="1"/>
</dbReference>
<dbReference type="InterPro" id="IPR050463">
    <property type="entry name" value="Gfo/Idh/MocA_oxidrdct_glycsds"/>
</dbReference>
<evidence type="ECO:0000259" key="3">
    <source>
        <dbReference type="Pfam" id="PF01408"/>
    </source>
</evidence>
<reference evidence="5 6" key="1">
    <citation type="submission" date="2021-03" db="EMBL/GenBank/DDBJ databases">
        <title>Genomic Encyclopedia of Type Strains, Phase IV (KMG-IV): sequencing the most valuable type-strain genomes for metagenomic binning, comparative biology and taxonomic classification.</title>
        <authorList>
            <person name="Goeker M."/>
        </authorList>
    </citation>
    <scope>NUCLEOTIDE SEQUENCE [LARGE SCALE GENOMIC DNA]</scope>
    <source>
        <strain evidence="5 6">DSM 26048</strain>
    </source>
</reference>
<feature type="domain" description="Gfo/Idh/MocA-like oxidoreductase N-terminal" evidence="3">
    <location>
        <begin position="8"/>
        <end position="125"/>
    </location>
</feature>
<comment type="caution">
    <text evidence="5">The sequence shown here is derived from an EMBL/GenBank/DDBJ whole genome shotgun (WGS) entry which is preliminary data.</text>
</comment>
<dbReference type="Proteomes" id="UP001519287">
    <property type="component" value="Unassembled WGS sequence"/>
</dbReference>
<feature type="domain" description="Gfo/Idh/MocA-like oxidoreductase C-terminal" evidence="4">
    <location>
        <begin position="168"/>
        <end position="375"/>
    </location>
</feature>
<protein>
    <submittedName>
        <fullName evidence="5">Dehydrogenase</fullName>
    </submittedName>
</protein>
<dbReference type="Gene3D" id="3.40.50.720">
    <property type="entry name" value="NAD(P)-binding Rossmann-like Domain"/>
    <property type="match status" value="1"/>
</dbReference>
<comment type="similarity">
    <text evidence="1">Belongs to the Gfo/Idh/MocA family.</text>
</comment>
<dbReference type="InterPro" id="IPR000683">
    <property type="entry name" value="Gfo/Idh/MocA-like_OxRdtase_N"/>
</dbReference>
<keyword evidence="6" id="KW-1185">Reference proteome</keyword>
<evidence type="ECO:0000256" key="1">
    <source>
        <dbReference type="ARBA" id="ARBA00010928"/>
    </source>
</evidence>
<dbReference type="SUPFAM" id="SSF51735">
    <property type="entry name" value="NAD(P)-binding Rossmann-fold domains"/>
    <property type="match status" value="1"/>
</dbReference>
<gene>
    <name evidence="5" type="ORF">J2Z66_001831</name>
</gene>
<dbReference type="InterPro" id="IPR004104">
    <property type="entry name" value="Gfo/Idh/MocA-like_OxRdtase_C"/>
</dbReference>
<dbReference type="EMBL" id="JAGGLB010000004">
    <property type="protein sequence ID" value="MBP1990233.1"/>
    <property type="molecule type" value="Genomic_DNA"/>
</dbReference>
<keyword evidence="2" id="KW-0560">Oxidoreductase</keyword>
<dbReference type="RefSeq" id="WP_209971021.1">
    <property type="nucleotide sequence ID" value="NZ_JAGGLB010000004.1"/>
</dbReference>
<dbReference type="Gene3D" id="3.30.360.10">
    <property type="entry name" value="Dihydrodipicolinate Reductase, domain 2"/>
    <property type="match status" value="1"/>
</dbReference>
<evidence type="ECO:0000256" key="2">
    <source>
        <dbReference type="ARBA" id="ARBA00023002"/>
    </source>
</evidence>
<evidence type="ECO:0000313" key="5">
    <source>
        <dbReference type="EMBL" id="MBP1990233.1"/>
    </source>
</evidence>
<dbReference type="Pfam" id="PF02894">
    <property type="entry name" value="GFO_IDH_MocA_C"/>
    <property type="match status" value="1"/>
</dbReference>
<sequence length="383" mass="43379">MESQRKVRLGIIGTGRRGAYLASLYHSYPKCEVTALCDRFEHVAEEVAGQLGIPGVARFTSFELLIDSGLVDAVLIAAPPTLQVDIACYAMEQGIHVTTEVPAAYTIEQCWKLVRTVEKTGVKYQLCEQLRYASFVQEWERMARAGEFGKILLAEGEYYHYEENWRRYTDLRTGKMYSQPDQAGVDAQIESTWRDITFSHPIFYLPHTLSPLLKIMNDRVTHVSCFGTRPQGYTHPNWPVRDIELAQMRTSQDSIIRVGVGFSTPHGPRKDTACHWYQVKGTERSVEWSRSKTDLPRLWNKGDEDWTEMRWSLRPEEASEFIKTSGHGGVDGWPVETFVRAILEDSAVTMDVYDAVETAAPAILAAESSDEGGTLKTVPNFRK</sequence>
<dbReference type="SUPFAM" id="SSF55347">
    <property type="entry name" value="Glyceraldehyde-3-phosphate dehydrogenase-like, C-terminal domain"/>
    <property type="match status" value="1"/>
</dbReference>
<name>A0ABS4IRQ2_9BACL</name>
<dbReference type="Pfam" id="PF01408">
    <property type="entry name" value="GFO_IDH_MocA"/>
    <property type="match status" value="1"/>
</dbReference>
<evidence type="ECO:0000313" key="6">
    <source>
        <dbReference type="Proteomes" id="UP001519287"/>
    </source>
</evidence>
<organism evidence="5 6">
    <name type="scientific">Paenibacillus eucommiae</name>
    <dbReference type="NCBI Taxonomy" id="1355755"/>
    <lineage>
        <taxon>Bacteria</taxon>
        <taxon>Bacillati</taxon>
        <taxon>Bacillota</taxon>
        <taxon>Bacilli</taxon>
        <taxon>Bacillales</taxon>
        <taxon>Paenibacillaceae</taxon>
        <taxon>Paenibacillus</taxon>
    </lineage>
</organism>